<feature type="domain" description="Aldehyde dehydrogenase" evidence="6">
    <location>
        <begin position="9"/>
        <end position="427"/>
    </location>
</feature>
<organism evidence="7 8">
    <name type="scientific">Gangjinia marincola</name>
    <dbReference type="NCBI Taxonomy" id="578463"/>
    <lineage>
        <taxon>Bacteria</taxon>
        <taxon>Pseudomonadati</taxon>
        <taxon>Bacteroidota</taxon>
        <taxon>Flavobacteriia</taxon>
        <taxon>Flavobacteriales</taxon>
        <taxon>Flavobacteriaceae</taxon>
        <taxon>Gangjinia</taxon>
    </lineage>
</organism>
<comment type="caution">
    <text evidence="7">The sequence shown here is derived from an EMBL/GenBank/DDBJ whole genome shotgun (WGS) entry which is preliminary data.</text>
</comment>
<protein>
    <recommendedName>
        <fullName evidence="3">Aldehyde dehydrogenase</fullName>
    </recommendedName>
</protein>
<gene>
    <name evidence="7" type="ORF">GCM10009117_10110</name>
</gene>
<dbReference type="SUPFAM" id="SSF53720">
    <property type="entry name" value="ALDH-like"/>
    <property type="match status" value="1"/>
</dbReference>
<feature type="active site" evidence="4">
    <location>
        <position position="210"/>
    </location>
</feature>
<evidence type="ECO:0000313" key="8">
    <source>
        <dbReference type="Proteomes" id="UP001500507"/>
    </source>
</evidence>
<comment type="similarity">
    <text evidence="1 3 5">Belongs to the aldehyde dehydrogenase family.</text>
</comment>
<evidence type="ECO:0000256" key="5">
    <source>
        <dbReference type="RuleBase" id="RU003345"/>
    </source>
</evidence>
<dbReference type="InterPro" id="IPR029510">
    <property type="entry name" value="Ald_DH_CS_GLU"/>
</dbReference>
<dbReference type="PIRSF" id="PIRSF036492">
    <property type="entry name" value="ALDH"/>
    <property type="match status" value="1"/>
</dbReference>
<evidence type="ECO:0000313" key="7">
    <source>
        <dbReference type="EMBL" id="GAA0871865.1"/>
    </source>
</evidence>
<reference evidence="8" key="1">
    <citation type="journal article" date="2019" name="Int. J. Syst. Evol. Microbiol.">
        <title>The Global Catalogue of Microorganisms (GCM) 10K type strain sequencing project: providing services to taxonomists for standard genome sequencing and annotation.</title>
        <authorList>
            <consortium name="The Broad Institute Genomics Platform"/>
            <consortium name="The Broad Institute Genome Sequencing Center for Infectious Disease"/>
            <person name="Wu L."/>
            <person name="Ma J."/>
        </authorList>
    </citation>
    <scope>NUCLEOTIDE SEQUENCE [LARGE SCALE GENOMIC DNA]</scope>
    <source>
        <strain evidence="8">JCM 16082</strain>
    </source>
</reference>
<dbReference type="CDD" id="cd07136">
    <property type="entry name" value="ALDH_YwdH-P39616"/>
    <property type="match status" value="1"/>
</dbReference>
<dbReference type="PROSITE" id="PS00070">
    <property type="entry name" value="ALDEHYDE_DEHYDR_CYS"/>
    <property type="match status" value="1"/>
</dbReference>
<dbReference type="InterPro" id="IPR016162">
    <property type="entry name" value="Ald_DH_N"/>
</dbReference>
<dbReference type="InterPro" id="IPR016160">
    <property type="entry name" value="Ald_DH_CS_CYS"/>
</dbReference>
<dbReference type="Gene3D" id="3.40.605.10">
    <property type="entry name" value="Aldehyde Dehydrogenase, Chain A, domain 1"/>
    <property type="match status" value="1"/>
</dbReference>
<dbReference type="PROSITE" id="PS00687">
    <property type="entry name" value="ALDEHYDE_DEHYDR_GLU"/>
    <property type="match status" value="1"/>
</dbReference>
<dbReference type="Proteomes" id="UP001500507">
    <property type="component" value="Unassembled WGS sequence"/>
</dbReference>
<dbReference type="InterPro" id="IPR015590">
    <property type="entry name" value="Aldehyde_DH_dom"/>
</dbReference>
<proteinExistence type="inferred from homology"/>
<accession>A0ABP3XR84</accession>
<evidence type="ECO:0000256" key="4">
    <source>
        <dbReference type="PROSITE-ProRule" id="PRU10007"/>
    </source>
</evidence>
<dbReference type="Pfam" id="PF00171">
    <property type="entry name" value="Aldedh"/>
    <property type="match status" value="1"/>
</dbReference>
<dbReference type="Gene3D" id="3.40.309.10">
    <property type="entry name" value="Aldehyde Dehydrogenase, Chain A, domain 2"/>
    <property type="match status" value="1"/>
</dbReference>
<dbReference type="InterPro" id="IPR016163">
    <property type="entry name" value="Ald_DH_C"/>
</dbReference>
<dbReference type="EMBL" id="BAAAFG010000012">
    <property type="protein sequence ID" value="GAA0871865.1"/>
    <property type="molecule type" value="Genomic_DNA"/>
</dbReference>
<dbReference type="PANTHER" id="PTHR43570:SF16">
    <property type="entry name" value="ALDEHYDE DEHYDROGENASE TYPE III, ISOFORM Q"/>
    <property type="match status" value="1"/>
</dbReference>
<dbReference type="RefSeq" id="WP_343764683.1">
    <property type="nucleotide sequence ID" value="NZ_BAAAFG010000012.1"/>
</dbReference>
<keyword evidence="2 3" id="KW-0560">Oxidoreductase</keyword>
<evidence type="ECO:0000256" key="2">
    <source>
        <dbReference type="ARBA" id="ARBA00023002"/>
    </source>
</evidence>
<name>A0ABP3XR84_9FLAO</name>
<dbReference type="PANTHER" id="PTHR43570">
    <property type="entry name" value="ALDEHYDE DEHYDROGENASE"/>
    <property type="match status" value="1"/>
</dbReference>
<dbReference type="InterPro" id="IPR012394">
    <property type="entry name" value="Aldehyde_DH_NAD(P)"/>
</dbReference>
<evidence type="ECO:0000259" key="6">
    <source>
        <dbReference type="Pfam" id="PF00171"/>
    </source>
</evidence>
<evidence type="ECO:0000256" key="3">
    <source>
        <dbReference type="PIRNR" id="PIRNR036492"/>
    </source>
</evidence>
<dbReference type="InterPro" id="IPR016161">
    <property type="entry name" value="Ald_DH/histidinol_DH"/>
</dbReference>
<sequence>MPDFTSLLQKQRTYFKDKHTIPVEFRLEILKKLREVLVAREKDITAALYADFKKPEFEGVITETAYTLNELDLTIKKLTQWARPKKVSSAFINFPSTDYLYSEPYGVTLIISPWNYPYQLAMGPLIGAIAAGNTVVLKPSEYSAATSQLLEELITEVFDPAHAKVVQGGVEESKALLDLEWDYIFFTGSVNVGRIVAKAAAPHLTPCTLELGGKNPCIIDASAKIELAAKRITWGKFLNAGQTCIAPDYILVEQSVKEKFIAAMKKEIEEAYGNTPEASNDYARMISAKHFERMQELIEGETVLFGGQSNANDHYIAPTLLDEPKRDSAVMEDEIFGPILPILSYSTTEDLDELINSYGKPLSLYVFSEDAAFAEEMITRYSFGGGTVNDTIVHFTNKKLPFGGVGNSGYGAYHGKRTFDTFSHKKAITKRGTWLDIPVRYAPYSAKKLKLIRKSLKWF</sequence>
<evidence type="ECO:0000256" key="1">
    <source>
        <dbReference type="ARBA" id="ARBA00009986"/>
    </source>
</evidence>
<keyword evidence="8" id="KW-1185">Reference proteome</keyword>